<dbReference type="OrthoDB" id="396512at2"/>
<gene>
    <name evidence="5" type="ORF">P799_03850</name>
</gene>
<dbReference type="InterPro" id="IPR029044">
    <property type="entry name" value="Nucleotide-diphossugar_trans"/>
</dbReference>
<evidence type="ECO:0000256" key="1">
    <source>
        <dbReference type="ARBA" id="ARBA00006739"/>
    </source>
</evidence>
<name>W7RVM5_LYSSH</name>
<proteinExistence type="inferred from homology"/>
<dbReference type="Gene3D" id="3.90.550.10">
    <property type="entry name" value="Spore Coat Polysaccharide Biosynthesis Protein SpsA, Chain A"/>
    <property type="match status" value="1"/>
</dbReference>
<keyword evidence="3 5" id="KW-0808">Transferase</keyword>
<reference evidence="5 6" key="1">
    <citation type="journal article" date="2015" name="Stand. Genomic Sci.">
        <title>Genome sequence and description of the mosquitocidal and heavy metal tolerant strain Lysinibacillus sphaericus CBAM5.</title>
        <authorList>
            <person name="Pena-Montenegro T.D."/>
            <person name="Lozano L."/>
            <person name="Dussan J."/>
        </authorList>
    </citation>
    <scope>NUCLEOTIDE SEQUENCE [LARGE SCALE GENOMIC DNA]</scope>
    <source>
        <strain evidence="5">CBAM5</strain>
    </source>
</reference>
<comment type="caution">
    <text evidence="5">The sequence shown here is derived from an EMBL/GenBank/DDBJ whole genome shotgun (WGS) entry which is preliminary data.</text>
</comment>
<dbReference type="SUPFAM" id="SSF53448">
    <property type="entry name" value="Nucleotide-diphospho-sugar transferases"/>
    <property type="match status" value="1"/>
</dbReference>
<dbReference type="GO" id="GO:0016757">
    <property type="term" value="F:glycosyltransferase activity"/>
    <property type="evidence" value="ECO:0007669"/>
    <property type="project" value="UniProtKB-KW"/>
</dbReference>
<dbReference type="AlphaFoldDB" id="W7RVM5"/>
<dbReference type="PANTHER" id="PTHR22916">
    <property type="entry name" value="GLYCOSYLTRANSFERASE"/>
    <property type="match status" value="1"/>
</dbReference>
<dbReference type="Proteomes" id="UP000023555">
    <property type="component" value="Unassembled WGS sequence"/>
</dbReference>
<evidence type="ECO:0000256" key="2">
    <source>
        <dbReference type="ARBA" id="ARBA00022676"/>
    </source>
</evidence>
<evidence type="ECO:0000256" key="3">
    <source>
        <dbReference type="ARBA" id="ARBA00022679"/>
    </source>
</evidence>
<dbReference type="CDD" id="cd00761">
    <property type="entry name" value="Glyco_tranf_GTA_type"/>
    <property type="match status" value="1"/>
</dbReference>
<dbReference type="EMBL" id="AYKQ01000007">
    <property type="protein sequence ID" value="EWH34699.1"/>
    <property type="molecule type" value="Genomic_DNA"/>
</dbReference>
<dbReference type="InterPro" id="IPR001173">
    <property type="entry name" value="Glyco_trans_2-like"/>
</dbReference>
<protein>
    <submittedName>
        <fullName evidence="5">Glycosyl transferase</fullName>
    </submittedName>
</protein>
<evidence type="ECO:0000259" key="4">
    <source>
        <dbReference type="Pfam" id="PF00535"/>
    </source>
</evidence>
<accession>W7RVM5</accession>
<evidence type="ECO:0000313" key="6">
    <source>
        <dbReference type="Proteomes" id="UP000023555"/>
    </source>
</evidence>
<comment type="similarity">
    <text evidence="1">Belongs to the glycosyltransferase 2 family.</text>
</comment>
<dbReference type="HOGENOM" id="CLU_025996_25_1_9"/>
<feature type="domain" description="Glycosyltransferase 2-like" evidence="4">
    <location>
        <begin position="5"/>
        <end position="169"/>
    </location>
</feature>
<organism evidence="5 6">
    <name type="scientific">Lysinibacillus sphaericus CBAM5</name>
    <dbReference type="NCBI Taxonomy" id="1400869"/>
    <lineage>
        <taxon>Bacteria</taxon>
        <taxon>Bacillati</taxon>
        <taxon>Bacillota</taxon>
        <taxon>Bacilli</taxon>
        <taxon>Bacillales</taxon>
        <taxon>Bacillaceae</taxon>
        <taxon>Lysinibacillus</taxon>
    </lineage>
</organism>
<evidence type="ECO:0000313" key="5">
    <source>
        <dbReference type="EMBL" id="EWH34699.1"/>
    </source>
</evidence>
<dbReference type="PANTHER" id="PTHR22916:SF51">
    <property type="entry name" value="GLYCOSYLTRANSFERASE EPSH-RELATED"/>
    <property type="match status" value="1"/>
</dbReference>
<sequence>MVLVSVIVPVYNAENYLNKCLTSICHQSLKDIEIITINDGSDDQSLSVLKNFAQKDTRITVLDIDNGGVSKARNLGIEQANGQYITFVDADDWLELTMLEELYHACRLTGSNIAKCDLFWQEEVGSRQLYYPSKTYYTYSATVCLNKLFTEIGEKHFGFASCKLYKKSFIDLHRLRFDEAMNFAEDTLFLSRAVIKNQSICYVPRQLYYYNVDNQNSLTSRAMSNIRNNYDLLYKKLFEELQNGEVYEEVKNSFLNYQFEGLLVILHQCPTNPQAIKSAIQSFLLAYPAVLKVKLINRNLKQIIFLKLIKMNWLTLSSTLIYIKVKKAKVI</sequence>
<dbReference type="Pfam" id="PF00535">
    <property type="entry name" value="Glycos_transf_2"/>
    <property type="match status" value="1"/>
</dbReference>
<keyword evidence="2" id="KW-0328">Glycosyltransferase</keyword>